<gene>
    <name evidence="1" type="ORF">NCS57_00937600</name>
</gene>
<reference evidence="1" key="1">
    <citation type="submission" date="2022-06" db="EMBL/GenBank/DDBJ databases">
        <title>Fusarium solani species complex genomes reveal bases of compartmentalisation and animal pathogenesis.</title>
        <authorList>
            <person name="Tsai I.J."/>
        </authorList>
    </citation>
    <scope>NUCLEOTIDE SEQUENCE</scope>
    <source>
        <strain evidence="1">Fu6.1</strain>
    </source>
</reference>
<dbReference type="EMBL" id="CM046509">
    <property type="protein sequence ID" value="KAI8663370.1"/>
    <property type="molecule type" value="Genomic_DNA"/>
</dbReference>
<name>A0ACC0QQL0_9HYPO</name>
<sequence>MVFLTLSRQEMDSQKSPSERTPAHAGQMSADEDWMSWLPEHEVGYLGTASGPDEAQDNAANLENTTIHGILNTQSHSSTSIGAVDDISNLYPDPLQLATDPWQRVFQTDDPDSTALSCSSDHIISHDLSYRPELPASLPYTDDVASTSQTPFSAEAGARSDSSVGSWDSFTSSPSASRRRRRRRQPARSKKVREGETEPRRYQCTFCTDTFKTKHDWQRHETTMHLSLEQWQCSKFGPVLQEPDGRVYCVFCRQPDPLPEHHQVHNYAACIAQPEEARQFHRKDHLRQHLRLFHRGCNFNDSMKNWLSSIDDVKSRCGFCDARMDTWVERQKHLAVHFRTGSDMREWKGDRGFEQKIDDLVENDMPVFLIGTQRHTMEPFSASRADHRMDSSENVFGPLSSDEVSPGVADSTPSNRDETSAHSYRQIERLLLKHVSDEISQGRVPSDRQLQRKMSEMMYGPDNAWDQTWADNPQWLDMFRRKAGLISLPLSGGKNAFVGFDEV</sequence>
<dbReference type="Proteomes" id="UP001065298">
    <property type="component" value="Chromosome 7"/>
</dbReference>
<evidence type="ECO:0000313" key="2">
    <source>
        <dbReference type="Proteomes" id="UP001065298"/>
    </source>
</evidence>
<accession>A0ACC0QQL0</accession>
<comment type="caution">
    <text evidence="1">The sequence shown here is derived from an EMBL/GenBank/DDBJ whole genome shotgun (WGS) entry which is preliminary data.</text>
</comment>
<evidence type="ECO:0000313" key="1">
    <source>
        <dbReference type="EMBL" id="KAI8663370.1"/>
    </source>
</evidence>
<keyword evidence="2" id="KW-1185">Reference proteome</keyword>
<proteinExistence type="predicted"/>
<protein>
    <submittedName>
        <fullName evidence="1">C2H2-type domain-containing protein</fullName>
    </submittedName>
</protein>
<organism evidence="1 2">
    <name type="scientific">Fusarium keratoplasticum</name>
    <dbReference type="NCBI Taxonomy" id="1328300"/>
    <lineage>
        <taxon>Eukaryota</taxon>
        <taxon>Fungi</taxon>
        <taxon>Dikarya</taxon>
        <taxon>Ascomycota</taxon>
        <taxon>Pezizomycotina</taxon>
        <taxon>Sordariomycetes</taxon>
        <taxon>Hypocreomycetidae</taxon>
        <taxon>Hypocreales</taxon>
        <taxon>Nectriaceae</taxon>
        <taxon>Fusarium</taxon>
        <taxon>Fusarium solani species complex</taxon>
    </lineage>
</organism>